<keyword evidence="2" id="KW-1185">Reference proteome</keyword>
<name>A0A1I4G9Z5_9RHOB</name>
<dbReference type="STRING" id="195913.SAMN04488004_111172"/>
<dbReference type="Proteomes" id="UP000199550">
    <property type="component" value="Unassembled WGS sequence"/>
</dbReference>
<proteinExistence type="predicted"/>
<organism evidence="1 2">
    <name type="scientific">Loktanella salsilacus</name>
    <dbReference type="NCBI Taxonomy" id="195913"/>
    <lineage>
        <taxon>Bacteria</taxon>
        <taxon>Pseudomonadati</taxon>
        <taxon>Pseudomonadota</taxon>
        <taxon>Alphaproteobacteria</taxon>
        <taxon>Rhodobacterales</taxon>
        <taxon>Roseobacteraceae</taxon>
        <taxon>Loktanella</taxon>
    </lineage>
</organism>
<reference evidence="1 2" key="1">
    <citation type="submission" date="2016-10" db="EMBL/GenBank/DDBJ databases">
        <authorList>
            <person name="de Groot N.N."/>
        </authorList>
    </citation>
    <scope>NUCLEOTIDE SEQUENCE [LARGE SCALE GENOMIC DNA]</scope>
    <source>
        <strain evidence="1 2">DSM 16199</strain>
    </source>
</reference>
<dbReference type="EMBL" id="FOTF01000011">
    <property type="protein sequence ID" value="SFL26330.1"/>
    <property type="molecule type" value="Genomic_DNA"/>
</dbReference>
<evidence type="ECO:0000313" key="2">
    <source>
        <dbReference type="Proteomes" id="UP000199550"/>
    </source>
</evidence>
<sequence>MGEAKLKQRKHADILANANGCLYCAGRRKAIQIDHMPPRAMFRMSQRPRGLEFPCCAECNQGTSRLDVVATFMTRTFPGIQNDADSAEWDKVMNEVGRVAPGLPREIMVPPNEMRAMLASQGIFDENLAAFKADGPILGSHMQAFAAKVGFALRYEDVGYPVPDAGAVQVRWFTSSENFSGVLPESLLKSVGETKFLKQGKIDTEGHFEYGWGDFALKPNVRLYYAKFREAFTIAAFVADDLKDVPFPVGQLATFAPGDLTEDLYDRIVDW</sequence>
<gene>
    <name evidence="1" type="ORF">SAMN04488004_111172</name>
</gene>
<evidence type="ECO:0000313" key="1">
    <source>
        <dbReference type="EMBL" id="SFL26330.1"/>
    </source>
</evidence>
<evidence type="ECO:0008006" key="3">
    <source>
        <dbReference type="Google" id="ProtNLM"/>
    </source>
</evidence>
<dbReference type="AlphaFoldDB" id="A0A1I4G9Z5"/>
<protein>
    <recommendedName>
        <fullName evidence="3">HNH endonuclease</fullName>
    </recommendedName>
</protein>
<accession>A0A1I4G9Z5</accession>